<dbReference type="SUPFAM" id="SSF53041">
    <property type="entry name" value="Resolvase-like"/>
    <property type="match status" value="1"/>
</dbReference>
<dbReference type="InterPro" id="IPR050639">
    <property type="entry name" value="SSR_resolvase"/>
</dbReference>
<dbReference type="Pfam" id="PF07508">
    <property type="entry name" value="Recombinase"/>
    <property type="match status" value="1"/>
</dbReference>
<dbReference type="STRING" id="58117.SAMN05421833_11785"/>
<dbReference type="InterPro" id="IPR038109">
    <property type="entry name" value="DNA_bind_recomb_sf"/>
</dbReference>
<dbReference type="GO" id="GO:0003677">
    <property type="term" value="F:DNA binding"/>
    <property type="evidence" value="ECO:0007669"/>
    <property type="project" value="InterPro"/>
</dbReference>
<proteinExistence type="predicted"/>
<dbReference type="InterPro" id="IPR011109">
    <property type="entry name" value="DNA_bind_recombinase_dom"/>
</dbReference>
<feature type="domain" description="Recombinase" evidence="1">
    <location>
        <begin position="169"/>
        <end position="279"/>
    </location>
</feature>
<dbReference type="RefSeq" id="WP_076437819.1">
    <property type="nucleotide sequence ID" value="NZ_FTNI01000017.1"/>
</dbReference>
<evidence type="ECO:0000313" key="3">
    <source>
        <dbReference type="Proteomes" id="UP000186096"/>
    </source>
</evidence>
<dbReference type="PANTHER" id="PTHR30461:SF23">
    <property type="entry name" value="DNA RECOMBINASE-RELATED"/>
    <property type="match status" value="1"/>
</dbReference>
<dbReference type="Pfam" id="PF00239">
    <property type="entry name" value="Resolvase"/>
    <property type="match status" value="1"/>
</dbReference>
<dbReference type="EMBL" id="FTNI01000017">
    <property type="protein sequence ID" value="SIR85618.1"/>
    <property type="molecule type" value="Genomic_DNA"/>
</dbReference>
<dbReference type="Gene3D" id="3.90.1750.20">
    <property type="entry name" value="Putative Large Serine Recombinase, Chain B, Domain 2"/>
    <property type="match status" value="1"/>
</dbReference>
<protein>
    <submittedName>
        <fullName evidence="2">Site-specific DNA recombinase</fullName>
    </submittedName>
</protein>
<dbReference type="AlphaFoldDB" id="A0A1N7ECB4"/>
<gene>
    <name evidence="2" type="ORF">SAMN05421833_11785</name>
</gene>
<evidence type="ECO:0000313" key="2">
    <source>
        <dbReference type="EMBL" id="SIR85618.1"/>
    </source>
</evidence>
<dbReference type="Proteomes" id="UP000186096">
    <property type="component" value="Unassembled WGS sequence"/>
</dbReference>
<organism evidence="2 3">
    <name type="scientific">Microbispora rosea</name>
    <dbReference type="NCBI Taxonomy" id="58117"/>
    <lineage>
        <taxon>Bacteria</taxon>
        <taxon>Bacillati</taxon>
        <taxon>Actinomycetota</taxon>
        <taxon>Actinomycetes</taxon>
        <taxon>Streptosporangiales</taxon>
        <taxon>Streptosporangiaceae</taxon>
        <taxon>Microbispora</taxon>
    </lineage>
</organism>
<evidence type="ECO:0000259" key="1">
    <source>
        <dbReference type="PROSITE" id="PS51737"/>
    </source>
</evidence>
<dbReference type="Gene3D" id="3.40.50.1390">
    <property type="entry name" value="Resolvase, N-terminal catalytic domain"/>
    <property type="match status" value="1"/>
</dbReference>
<reference evidence="3" key="1">
    <citation type="submission" date="2017-01" db="EMBL/GenBank/DDBJ databases">
        <authorList>
            <person name="Varghese N."/>
            <person name="Submissions S."/>
        </authorList>
    </citation>
    <scope>NUCLEOTIDE SEQUENCE [LARGE SCALE GENOMIC DNA]</scope>
    <source>
        <strain evidence="3">ATCC 12950</strain>
    </source>
</reference>
<dbReference type="OrthoDB" id="4500247at2"/>
<dbReference type="SMART" id="SM00857">
    <property type="entry name" value="Resolvase"/>
    <property type="match status" value="1"/>
</dbReference>
<dbReference type="PANTHER" id="PTHR30461">
    <property type="entry name" value="DNA-INVERTASE FROM LAMBDOID PROPHAGE"/>
    <property type="match status" value="1"/>
</dbReference>
<sequence length="503" mass="56201">MAEVVPVVSYARISSDGRGDEHGVQDQHKVNRQTAGRLGWTIVHEFTDNDKSAAKANVVRDAFEAMVKALRAGRLADGTPIEGVVIVAEDRLARRPGDYERFVEAFTYRDGRVFADARGPKDLYSEDTESMGLFGAVISKMEVRKMQRRMRRSHRARAEQGVPVGGPRPFGWLADRVTIHPEEGPLLREAVDAIIAGGSLRAIVMKWQQLGVRTTRGNEWSRRSLRATLSSPRLCGWREINGELVRDADGNPVMGKWEALITPDELLAVRAAFERTSREKADQYAALGMRFDQREHRYLLSGILRCGKPKGDGTGICNAPLRVRPARGGVHLYVCPAPSDGGCGGVGRRGDRVDVFISELVLAKLDESPDADTEDVPWAGEQELNDKKEQLAELTRQWNARTISNELFFMLVPSLEQRINELRREGQAFTAAKERKRARRIVDGADIRRRWYLPEDQGGLSMGTKRAMVMEAFHAVIVHPVGKGMGSWGNFDPNALEPVWRED</sequence>
<dbReference type="InterPro" id="IPR036162">
    <property type="entry name" value="Resolvase-like_N_sf"/>
</dbReference>
<dbReference type="InterPro" id="IPR006119">
    <property type="entry name" value="Resolv_N"/>
</dbReference>
<dbReference type="PROSITE" id="PS51737">
    <property type="entry name" value="RECOMBINASE_DNA_BIND"/>
    <property type="match status" value="1"/>
</dbReference>
<keyword evidence="3" id="KW-1185">Reference proteome</keyword>
<name>A0A1N7ECB4_9ACTN</name>
<dbReference type="CDD" id="cd00338">
    <property type="entry name" value="Ser_Recombinase"/>
    <property type="match status" value="1"/>
</dbReference>
<dbReference type="GO" id="GO:0000150">
    <property type="term" value="F:DNA strand exchange activity"/>
    <property type="evidence" value="ECO:0007669"/>
    <property type="project" value="InterPro"/>
</dbReference>
<accession>A0A1N7ECB4</accession>